<keyword evidence="2" id="KW-1185">Reference proteome</keyword>
<proteinExistence type="predicted"/>
<dbReference type="EMBL" id="AY967407">
    <property type="protein sequence ID" value="AAX78605.1"/>
    <property type="molecule type" value="Genomic_DNA"/>
</dbReference>
<reference evidence="1 2" key="1">
    <citation type="submission" date="2005-03" db="EMBL/GenBank/DDBJ databases">
        <authorList>
            <person name="Petrov V.M."/>
            <person name="Nolan J.M."/>
            <person name="Chin D."/>
            <person name="Krisch H.M."/>
            <person name="Karam J.D."/>
        </authorList>
    </citation>
    <scope>NUCLEOTIDE SEQUENCE [LARGE SCALE GENOMIC DNA]</scope>
</reference>
<dbReference type="GeneID" id="3416323"/>
<name>Q56BW5_9CAUD</name>
<gene>
    <name evidence="1" type="ORF">RB43ORF083w</name>
</gene>
<protein>
    <submittedName>
        <fullName evidence="1">Uncharacterized protein</fullName>
    </submittedName>
</protein>
<accession>Q56BW5</accession>
<dbReference type="KEGG" id="vg:3416323"/>
<organism evidence="1 2">
    <name type="scientific">Escherichia phage RB43</name>
    <dbReference type="NCBI Taxonomy" id="2887182"/>
    <lineage>
        <taxon>Viruses</taxon>
        <taxon>Duplodnaviria</taxon>
        <taxon>Heunggongvirae</taxon>
        <taxon>Uroviricota</taxon>
        <taxon>Caudoviricetes</taxon>
        <taxon>Pantevenvirales</taxon>
        <taxon>Straboviridae</taxon>
        <taxon>Pseudotevenvirus</taxon>
        <taxon>Pseudotevenvirus RB43</taxon>
    </lineage>
</organism>
<sequence length="31" mass="3719">MKTYNMKDLVASKLVVKPVRMFWRLVKIPLL</sequence>
<dbReference type="RefSeq" id="YP_239059.1">
    <property type="nucleotide sequence ID" value="NC_007023.1"/>
</dbReference>
<evidence type="ECO:0000313" key="1">
    <source>
        <dbReference type="EMBL" id="AAX78605.1"/>
    </source>
</evidence>
<evidence type="ECO:0000313" key="2">
    <source>
        <dbReference type="Proteomes" id="UP000211040"/>
    </source>
</evidence>
<dbReference type="Proteomes" id="UP000211040">
    <property type="component" value="Genome"/>
</dbReference>